<proteinExistence type="inferred from homology"/>
<comment type="caution">
    <text evidence="4">The sequence shown here is derived from an EMBL/GenBank/DDBJ whole genome shotgun (WGS) entry which is preliminary data.</text>
</comment>
<comment type="similarity">
    <text evidence="2">Belongs to the ROK (NagC/XylR) family.</text>
</comment>
<gene>
    <name evidence="4" type="ORF">GH741_21085</name>
</gene>
<dbReference type="InterPro" id="IPR036390">
    <property type="entry name" value="WH_DNA-bd_sf"/>
</dbReference>
<keyword evidence="3" id="KW-0119">Carbohydrate metabolism</keyword>
<dbReference type="SUPFAM" id="SSF46785">
    <property type="entry name" value="Winged helix' DNA-binding domain"/>
    <property type="match status" value="1"/>
</dbReference>
<dbReference type="AlphaFoldDB" id="A0A6A8DHE6"/>
<dbReference type="InterPro" id="IPR036388">
    <property type="entry name" value="WH-like_DNA-bd_sf"/>
</dbReference>
<protein>
    <submittedName>
        <fullName evidence="4">ROK family protein</fullName>
    </submittedName>
</protein>
<dbReference type="InterPro" id="IPR000600">
    <property type="entry name" value="ROK"/>
</dbReference>
<dbReference type="Proteomes" id="UP000799092">
    <property type="component" value="Unassembled WGS sequence"/>
</dbReference>
<dbReference type="EMBL" id="WJNG01000027">
    <property type="protein sequence ID" value="MRH45125.1"/>
    <property type="molecule type" value="Genomic_DNA"/>
</dbReference>
<dbReference type="CDD" id="cd24077">
    <property type="entry name" value="ASKHA_ATPase_ROK_SaXylR-like"/>
    <property type="match status" value="1"/>
</dbReference>
<keyword evidence="5" id="KW-1185">Reference proteome</keyword>
<evidence type="ECO:0000256" key="3">
    <source>
        <dbReference type="ARBA" id="ARBA00022629"/>
    </source>
</evidence>
<dbReference type="PROSITE" id="PS01125">
    <property type="entry name" value="ROK"/>
    <property type="match status" value="1"/>
</dbReference>
<dbReference type="SUPFAM" id="SSF53067">
    <property type="entry name" value="Actin-like ATPase domain"/>
    <property type="match status" value="2"/>
</dbReference>
<evidence type="ECO:0000313" key="4">
    <source>
        <dbReference type="EMBL" id="MRH45125.1"/>
    </source>
</evidence>
<dbReference type="InterPro" id="IPR043129">
    <property type="entry name" value="ATPase_NBD"/>
</dbReference>
<dbReference type="PANTHER" id="PTHR18964:SF149">
    <property type="entry name" value="BIFUNCTIONAL UDP-N-ACETYLGLUCOSAMINE 2-EPIMERASE_N-ACETYLMANNOSAMINE KINASE"/>
    <property type="match status" value="1"/>
</dbReference>
<dbReference type="RefSeq" id="WP_153738720.1">
    <property type="nucleotide sequence ID" value="NZ_WJNG01000027.1"/>
</dbReference>
<dbReference type="Gene3D" id="3.30.420.40">
    <property type="match status" value="2"/>
</dbReference>
<name>A0A6A8DHE6_9BACI</name>
<comment type="function">
    <text evidence="1">Transcriptional repressor of xylose-utilizing enzymes.</text>
</comment>
<accession>A0A6A8DHE6</accession>
<organism evidence="4 5">
    <name type="scientific">Aquibacillus halophilus</name>
    <dbReference type="NCBI Taxonomy" id="930132"/>
    <lineage>
        <taxon>Bacteria</taxon>
        <taxon>Bacillati</taxon>
        <taxon>Bacillota</taxon>
        <taxon>Bacilli</taxon>
        <taxon>Bacillales</taxon>
        <taxon>Bacillaceae</taxon>
        <taxon>Aquibacillus</taxon>
    </lineage>
</organism>
<sequence length="395" mass="44536">MVTGDGAYIKKLNRNFILGKIVEHGMISRAELSKVTGLNKATISVQVAELLDTELIFETQQEHNVVGRRPIMLSLNRKVGCVLGIDLDYKEITYTLSDLLGFPLFSDTYELNSSNYDEIRELIANQIKSYQIKSADRRYGLVSVVIAIHGTVGKDETIFFIPQHQWRNKNLKADLEKDIEISVHIENNANLCAFAEKIFKHHHSDNLLCISMYSGIGLGIIMDGEVIKGYHGYAGEMGHMVLFPDGLPCKCGNKGCWELYASEASLFSLLSQKMNKKDIGYQDIQHWINTREPEVCEHMNRFIKHLSIGLNNIINLYNPETIVLNSELLHLYPNAIEEIKANLTSSVSQYRELVISDLGKNASIMGACAFGIKKFLEIPELSLELSDRLLPIETK</sequence>
<dbReference type="GO" id="GO:0042732">
    <property type="term" value="P:D-xylose metabolic process"/>
    <property type="evidence" value="ECO:0007669"/>
    <property type="project" value="UniProtKB-KW"/>
</dbReference>
<evidence type="ECO:0000256" key="1">
    <source>
        <dbReference type="ARBA" id="ARBA00002486"/>
    </source>
</evidence>
<dbReference type="OrthoDB" id="9796533at2"/>
<evidence type="ECO:0000256" key="2">
    <source>
        <dbReference type="ARBA" id="ARBA00006479"/>
    </source>
</evidence>
<dbReference type="InterPro" id="IPR049874">
    <property type="entry name" value="ROK_cs"/>
</dbReference>
<evidence type="ECO:0000313" key="5">
    <source>
        <dbReference type="Proteomes" id="UP000799092"/>
    </source>
</evidence>
<keyword evidence="3" id="KW-0859">Xylose metabolism</keyword>
<dbReference type="PANTHER" id="PTHR18964">
    <property type="entry name" value="ROK (REPRESSOR, ORF, KINASE) FAMILY"/>
    <property type="match status" value="1"/>
</dbReference>
<dbReference type="Gene3D" id="1.10.10.10">
    <property type="entry name" value="Winged helix-like DNA-binding domain superfamily/Winged helix DNA-binding domain"/>
    <property type="match status" value="1"/>
</dbReference>
<dbReference type="Pfam" id="PF00480">
    <property type="entry name" value="ROK"/>
    <property type="match status" value="1"/>
</dbReference>
<reference evidence="4" key="1">
    <citation type="submission" date="2019-11" db="EMBL/GenBank/DDBJ databases">
        <authorList>
            <person name="Li J."/>
        </authorList>
    </citation>
    <scope>NUCLEOTIDE SEQUENCE</scope>
    <source>
        <strain evidence="4">B6B</strain>
    </source>
</reference>